<protein>
    <submittedName>
        <fullName evidence="3">Pts IIA protein with HTH DNA-Binding domain protein</fullName>
        <ecNumber evidence="3">2.7.1.69</ecNumber>
    </submittedName>
</protein>
<keyword evidence="3" id="KW-0808">Transferase</keyword>
<dbReference type="RefSeq" id="WP_013712718.1">
    <property type="nucleotide sequence ID" value="NC_015408.1"/>
</dbReference>
<dbReference type="InterPro" id="IPR041657">
    <property type="entry name" value="HTH_17"/>
</dbReference>
<gene>
    <name evidence="3" type="ordered locus">G5S_0687</name>
</gene>
<dbReference type="EMBL" id="CP002608">
    <property type="protein sequence ID" value="AEB41640.1"/>
    <property type="molecule type" value="Genomic_DNA"/>
</dbReference>
<dbReference type="PANTHER" id="PTHR47738:SF1">
    <property type="entry name" value="NITROGEN REGULATORY PROTEIN"/>
    <property type="match status" value="1"/>
</dbReference>
<dbReference type="CDD" id="cd00211">
    <property type="entry name" value="PTS_IIA_fru"/>
    <property type="match status" value="1"/>
</dbReference>
<dbReference type="AlphaFoldDB" id="A0AA34WI62"/>
<dbReference type="InterPro" id="IPR010093">
    <property type="entry name" value="SinI_DNA-bd"/>
</dbReference>
<dbReference type="Gene3D" id="3.40.930.10">
    <property type="entry name" value="Mannitol-specific EII, Chain A"/>
    <property type="match status" value="1"/>
</dbReference>
<name>A0AA34WI62_CHLPE</name>
<evidence type="ECO:0000259" key="2">
    <source>
        <dbReference type="PROSITE" id="PS51094"/>
    </source>
</evidence>
<dbReference type="SUPFAM" id="SSF46955">
    <property type="entry name" value="Putative DNA-binding domain"/>
    <property type="match status" value="1"/>
</dbReference>
<dbReference type="GO" id="GO:0016740">
    <property type="term" value="F:transferase activity"/>
    <property type="evidence" value="ECO:0007669"/>
    <property type="project" value="UniProtKB-KW"/>
</dbReference>
<dbReference type="Pfam" id="PF12728">
    <property type="entry name" value="HTH_17"/>
    <property type="match status" value="1"/>
</dbReference>
<organism evidence="3 4">
    <name type="scientific">Chlamydia pecorum (strain ATCC VR-628 / DSM 29919 / E58)</name>
    <name type="common">Chlamydophila pecorum</name>
    <dbReference type="NCBI Taxonomy" id="331635"/>
    <lineage>
        <taxon>Bacteria</taxon>
        <taxon>Pseudomonadati</taxon>
        <taxon>Chlamydiota</taxon>
        <taxon>Chlamydiia</taxon>
        <taxon>Chlamydiales</taxon>
        <taxon>Chlamydiaceae</taxon>
        <taxon>Chlamydia/Chlamydophila group</taxon>
        <taxon>Chlamydia</taxon>
    </lineage>
</organism>
<dbReference type="PROSITE" id="PS51094">
    <property type="entry name" value="PTS_EIIA_TYPE_2"/>
    <property type="match status" value="1"/>
</dbReference>
<dbReference type="InterPro" id="IPR002178">
    <property type="entry name" value="PTS_EIIA_type-2_dom"/>
</dbReference>
<dbReference type="InterPro" id="IPR051541">
    <property type="entry name" value="PTS_SugarTrans_NitroReg"/>
</dbReference>
<dbReference type="InterPro" id="IPR016152">
    <property type="entry name" value="PTrfase/Anion_transptr"/>
</dbReference>
<dbReference type="Pfam" id="PF00359">
    <property type="entry name" value="PTS_EIIA_2"/>
    <property type="match status" value="1"/>
</dbReference>
<dbReference type="PROSITE" id="PS00372">
    <property type="entry name" value="PTS_EIIA_TYPE_2_HIS"/>
    <property type="match status" value="1"/>
</dbReference>
<evidence type="ECO:0000313" key="4">
    <source>
        <dbReference type="Proteomes" id="UP000008305"/>
    </source>
</evidence>
<dbReference type="EC" id="2.7.1.69" evidence="3"/>
<dbReference type="PANTHER" id="PTHR47738">
    <property type="entry name" value="PTS SYSTEM FRUCTOSE-LIKE EIIA COMPONENT-RELATED"/>
    <property type="match status" value="1"/>
</dbReference>
<reference evidence="3 4" key="1">
    <citation type="journal article" date="2011" name="J. Bacteriol.">
        <title>Genome sequence of the obligate intracellular animal pathogen Chlamydia pecorum E58.</title>
        <authorList>
            <person name="Mojica S."/>
            <person name="Huot Creasy H."/>
            <person name="Daugherty S."/>
            <person name="Read T.D."/>
            <person name="Kim T."/>
            <person name="Kaltenboeck B."/>
            <person name="Bavoil P."/>
            <person name="Myers G.S."/>
        </authorList>
    </citation>
    <scope>NUCLEOTIDE SEQUENCE [LARGE SCALE GENOMIC DNA]</scope>
    <source>
        <strain evidence="3 4">E58</strain>
    </source>
</reference>
<dbReference type="NCBIfam" id="TIGR01764">
    <property type="entry name" value="excise"/>
    <property type="match status" value="1"/>
</dbReference>
<evidence type="ECO:0000313" key="3">
    <source>
        <dbReference type="EMBL" id="AEB41640.1"/>
    </source>
</evidence>
<dbReference type="KEGG" id="cpm:G5S_0687"/>
<keyword evidence="4" id="KW-1185">Reference proteome</keyword>
<dbReference type="InterPro" id="IPR009061">
    <property type="entry name" value="DNA-bd_dom_put_sf"/>
</dbReference>
<proteinExistence type="inferred from homology"/>
<dbReference type="GO" id="GO:0030295">
    <property type="term" value="F:protein kinase activator activity"/>
    <property type="evidence" value="ECO:0007669"/>
    <property type="project" value="TreeGrafter"/>
</dbReference>
<sequence length="226" mass="26194">MDLKLEEVASLLDVSEHTMRQWLEEGSIPSYQMNNELWFNREEIEDWILHHQSSVIKEQPEDLYEKRRDPFLKYSLYKAVYRGGVLCNVSANSKAEILEYVSKYVAEKFALDATVLYEMLSYRESLMSTGIGEGIALPHAKDFLLNAYYDIVVPVFLSTPVDFGALDGKPVHILFFLFACQDKSHLNLVNKIVHLGMSLEARRFFNGFPDKDQLLAYIKEWESQTH</sequence>
<accession>A0AA34WI62</accession>
<dbReference type="Proteomes" id="UP000008305">
    <property type="component" value="Chromosome"/>
</dbReference>
<dbReference type="GeneID" id="99718681"/>
<feature type="domain" description="PTS EIIA type-2" evidence="2">
    <location>
        <begin position="78"/>
        <end position="221"/>
    </location>
</feature>
<evidence type="ECO:0000256" key="1">
    <source>
        <dbReference type="ARBA" id="ARBA00007034"/>
    </source>
</evidence>
<comment type="similarity">
    <text evidence="1">Belongs to the EUO family.</text>
</comment>
<keyword evidence="3" id="KW-0238">DNA-binding</keyword>
<dbReference type="GO" id="GO:0003677">
    <property type="term" value="F:DNA binding"/>
    <property type="evidence" value="ECO:0007669"/>
    <property type="project" value="UniProtKB-KW"/>
</dbReference>
<dbReference type="SUPFAM" id="SSF55804">
    <property type="entry name" value="Phoshotransferase/anion transport protein"/>
    <property type="match status" value="1"/>
</dbReference>